<proteinExistence type="predicted"/>
<feature type="region of interest" description="Disordered" evidence="1">
    <location>
        <begin position="186"/>
        <end position="214"/>
    </location>
</feature>
<accession>A0A6P1CRD3</accession>
<evidence type="ECO:0000256" key="1">
    <source>
        <dbReference type="SAM" id="MobiDB-lite"/>
    </source>
</evidence>
<dbReference type="AlphaFoldDB" id="A0A6P1CRD3"/>
<organism evidence="2 3">
    <name type="scientific">Nocardia cyriacigeorgica</name>
    <dbReference type="NCBI Taxonomy" id="135487"/>
    <lineage>
        <taxon>Bacteria</taxon>
        <taxon>Bacillati</taxon>
        <taxon>Actinomycetota</taxon>
        <taxon>Actinomycetes</taxon>
        <taxon>Mycobacteriales</taxon>
        <taxon>Nocardiaceae</taxon>
        <taxon>Nocardia</taxon>
    </lineage>
</organism>
<dbReference type="RefSeq" id="WP_163845391.1">
    <property type="nucleotide sequence ID" value="NZ_JAAGVB010000021.1"/>
</dbReference>
<feature type="compositionally biased region" description="Basic and acidic residues" evidence="1">
    <location>
        <begin position="188"/>
        <end position="214"/>
    </location>
</feature>
<dbReference type="Proteomes" id="UP000471166">
    <property type="component" value="Unassembled WGS sequence"/>
</dbReference>
<reference evidence="2 3" key="1">
    <citation type="submission" date="2020-01" db="EMBL/GenBank/DDBJ databases">
        <title>Genetics and antimicrobial susceptibilities of Nocardia species isolated from the soil; a comparison with species isolated from humans.</title>
        <authorList>
            <person name="Carrasco G."/>
            <person name="Monzon S."/>
            <person name="Sansegundo M."/>
            <person name="Garcia E."/>
            <person name="Garrido N."/>
            <person name="Medina M.J."/>
            <person name="Villalon P."/>
            <person name="Ramirez-Arocha A.C."/>
            <person name="Jimenez P."/>
            <person name="Cuesta I."/>
            <person name="Valdezate S."/>
        </authorList>
    </citation>
    <scope>NUCLEOTIDE SEQUENCE [LARGE SCALE GENOMIC DNA]</scope>
    <source>
        <strain evidence="2 3">CNM20110626</strain>
    </source>
</reference>
<feature type="region of interest" description="Disordered" evidence="1">
    <location>
        <begin position="47"/>
        <end position="75"/>
    </location>
</feature>
<dbReference type="EMBL" id="JAAGVB010000021">
    <property type="protein sequence ID" value="NEW33934.1"/>
    <property type="molecule type" value="Genomic_DNA"/>
</dbReference>
<protein>
    <submittedName>
        <fullName evidence="2">Uncharacterized protein</fullName>
    </submittedName>
</protein>
<evidence type="ECO:0000313" key="2">
    <source>
        <dbReference type="EMBL" id="NEW33934.1"/>
    </source>
</evidence>
<name>A0A6P1CRD3_9NOCA</name>
<gene>
    <name evidence="2" type="ORF">GV791_15385</name>
</gene>
<comment type="caution">
    <text evidence="2">The sequence shown here is derived from an EMBL/GenBank/DDBJ whole genome shotgun (WGS) entry which is preliminary data.</text>
</comment>
<sequence length="214" mass="23460">MSEELDDIGRETAAMMKTMLQIATLVALKTRERGQKEAEARAKLTEAKIKEAREAQVREARESKSKDPRNMELAQMISRPAPEKTLGQEKVMGGQEKVMGLAQQATATVERESIPYRGVSLHKDRPSLPTPSGGSVAAAAAKAAIRYDSPERRAALAAHLAKIGIAPEIAAVRMFMEIGQAKPPIEAIRTRPEPGLEILTGRDQERTRGLERTR</sequence>
<feature type="compositionally biased region" description="Basic and acidic residues" evidence="1">
    <location>
        <begin position="47"/>
        <end position="70"/>
    </location>
</feature>
<evidence type="ECO:0000313" key="3">
    <source>
        <dbReference type="Proteomes" id="UP000471166"/>
    </source>
</evidence>